<dbReference type="EMBL" id="UINC01089580">
    <property type="protein sequence ID" value="SVC40794.1"/>
    <property type="molecule type" value="Genomic_DNA"/>
</dbReference>
<dbReference type="GO" id="GO:0016491">
    <property type="term" value="F:oxidoreductase activity"/>
    <property type="evidence" value="ECO:0007669"/>
    <property type="project" value="InterPro"/>
</dbReference>
<evidence type="ECO:0000313" key="1">
    <source>
        <dbReference type="EMBL" id="SVC40794.1"/>
    </source>
</evidence>
<accession>A0A382LVL6</accession>
<dbReference type="AlphaFoldDB" id="A0A382LVL6"/>
<protein>
    <recommendedName>
        <fullName evidence="2">Nitroreductase domain-containing protein</fullName>
    </recommendedName>
</protein>
<gene>
    <name evidence="1" type="ORF">METZ01_LOCUS293648</name>
</gene>
<proteinExistence type="predicted"/>
<name>A0A382LVL6_9ZZZZ</name>
<dbReference type="SUPFAM" id="SSF55469">
    <property type="entry name" value="FMN-dependent nitroreductase-like"/>
    <property type="match status" value="1"/>
</dbReference>
<dbReference type="InterPro" id="IPR000415">
    <property type="entry name" value="Nitroreductase-like"/>
</dbReference>
<dbReference type="Gene3D" id="3.40.109.10">
    <property type="entry name" value="NADH Oxidase"/>
    <property type="match status" value="1"/>
</dbReference>
<feature type="non-terminal residue" evidence="1">
    <location>
        <position position="1"/>
    </location>
</feature>
<organism evidence="1">
    <name type="scientific">marine metagenome</name>
    <dbReference type="NCBI Taxonomy" id="408172"/>
    <lineage>
        <taxon>unclassified sequences</taxon>
        <taxon>metagenomes</taxon>
        <taxon>ecological metagenomes</taxon>
    </lineage>
</organism>
<sequence>IQNIQLAVTSLGLTSAWLSGGGETSTNQALSELLGYPSYFSACGTIPVGYPKKDVQLRYRRPVAQLVHWNGYAARQFRPQGMLDHYLGRLRPFLMYRNTEMVEEWDDAQEKCGEWYSAFAGHEPNPSGRLE</sequence>
<evidence type="ECO:0008006" key="2">
    <source>
        <dbReference type="Google" id="ProtNLM"/>
    </source>
</evidence>
<reference evidence="1" key="1">
    <citation type="submission" date="2018-05" db="EMBL/GenBank/DDBJ databases">
        <authorList>
            <person name="Lanie J.A."/>
            <person name="Ng W.-L."/>
            <person name="Kazmierczak K.M."/>
            <person name="Andrzejewski T.M."/>
            <person name="Davidsen T.M."/>
            <person name="Wayne K.J."/>
            <person name="Tettelin H."/>
            <person name="Glass J.I."/>
            <person name="Rusch D."/>
            <person name="Podicherti R."/>
            <person name="Tsui H.-C.T."/>
            <person name="Winkler M.E."/>
        </authorList>
    </citation>
    <scope>NUCLEOTIDE SEQUENCE</scope>
</reference>